<evidence type="ECO:0000256" key="1">
    <source>
        <dbReference type="ARBA" id="ARBA00022475"/>
    </source>
</evidence>
<protein>
    <submittedName>
        <fullName evidence="6">Uncharacterized protein</fullName>
    </submittedName>
</protein>
<proteinExistence type="predicted"/>
<comment type="caution">
    <text evidence="6">The sequence shown here is derived from an EMBL/GenBank/DDBJ whole genome shotgun (WGS) entry which is preliminary data.</text>
</comment>
<keyword evidence="5" id="KW-0472">Membrane</keyword>
<evidence type="ECO:0000256" key="5">
    <source>
        <dbReference type="ARBA" id="ARBA00023136"/>
    </source>
</evidence>
<organism evidence="6 7">
    <name type="scientific">Pseudaeromonas paramecii</name>
    <dbReference type="NCBI Taxonomy" id="2138166"/>
    <lineage>
        <taxon>Bacteria</taxon>
        <taxon>Pseudomonadati</taxon>
        <taxon>Pseudomonadota</taxon>
        <taxon>Gammaproteobacteria</taxon>
        <taxon>Aeromonadales</taxon>
        <taxon>Aeromonadaceae</taxon>
        <taxon>Pseudaeromonas</taxon>
    </lineage>
</organism>
<dbReference type="Pfam" id="PF07429">
    <property type="entry name" value="Glyco_transf_56"/>
    <property type="match status" value="1"/>
</dbReference>
<dbReference type="InterPro" id="IPR009993">
    <property type="entry name" value="WecF"/>
</dbReference>
<sequence>MVWGGDVYNIENNLSRFYRYCYRHILKRISTISTTVPGDYDFVKGKYGVNAAFVQSLMYYSHVARRPAPTVSSMQTDELIVQVGNSADPLNCHLEIFDRLPPDTSVFAPLAYGDRNYGKMVVQEGRARFGERFDAMTGFIAFDDYTAKLNNVSVAIFNHPRQAAMGNCIAFLSLGKRLYIRSDTTPWSYFRELGFYVFDTLGELELSPLPTAMSQHNILLARQVFSEEALLNSWDTLIGQECCS</sequence>
<evidence type="ECO:0000256" key="2">
    <source>
        <dbReference type="ARBA" id="ARBA00022519"/>
    </source>
</evidence>
<evidence type="ECO:0000313" key="7">
    <source>
        <dbReference type="Proteomes" id="UP001501321"/>
    </source>
</evidence>
<keyword evidence="7" id="KW-1185">Reference proteome</keyword>
<evidence type="ECO:0000256" key="3">
    <source>
        <dbReference type="ARBA" id="ARBA00022676"/>
    </source>
</evidence>
<dbReference type="EMBL" id="BAABFC010000009">
    <property type="protein sequence ID" value="GAA4496418.1"/>
    <property type="molecule type" value="Genomic_DNA"/>
</dbReference>
<gene>
    <name evidence="6" type="ORF">GCM10023095_11380</name>
</gene>
<keyword evidence="1" id="KW-1003">Cell membrane</keyword>
<name>A0ABP8Q3B0_9GAMM</name>
<keyword evidence="3" id="KW-0328">Glycosyltransferase</keyword>
<accession>A0ABP8Q3B0</accession>
<reference evidence="7" key="1">
    <citation type="journal article" date="2019" name="Int. J. Syst. Evol. Microbiol.">
        <title>The Global Catalogue of Microorganisms (GCM) 10K type strain sequencing project: providing services to taxonomists for standard genome sequencing and annotation.</title>
        <authorList>
            <consortium name="The Broad Institute Genomics Platform"/>
            <consortium name="The Broad Institute Genome Sequencing Center for Infectious Disease"/>
            <person name="Wu L."/>
            <person name="Ma J."/>
        </authorList>
    </citation>
    <scope>NUCLEOTIDE SEQUENCE [LARGE SCALE GENOMIC DNA]</scope>
    <source>
        <strain evidence="7">JCM 32226</strain>
    </source>
</reference>
<dbReference type="Proteomes" id="UP001501321">
    <property type="component" value="Unassembled WGS sequence"/>
</dbReference>
<keyword evidence="4" id="KW-0808">Transferase</keyword>
<evidence type="ECO:0000256" key="4">
    <source>
        <dbReference type="ARBA" id="ARBA00022679"/>
    </source>
</evidence>
<evidence type="ECO:0000313" key="6">
    <source>
        <dbReference type="EMBL" id="GAA4496418.1"/>
    </source>
</evidence>
<keyword evidence="2" id="KW-0997">Cell inner membrane</keyword>